<evidence type="ECO:0000256" key="7">
    <source>
        <dbReference type="ARBA" id="ARBA00022723"/>
    </source>
</evidence>
<dbReference type="GO" id="GO:0020037">
    <property type="term" value="F:heme binding"/>
    <property type="evidence" value="ECO:0007669"/>
    <property type="project" value="InterPro"/>
</dbReference>
<comment type="pathway">
    <text evidence="3">Secondary metabolite biosynthesis; terpenoid biosynthesis.</text>
</comment>
<keyword evidence="10" id="KW-0408">Iron</keyword>
<comment type="subcellular location">
    <subcellularLocation>
        <location evidence="2">Membrane</location>
    </subcellularLocation>
</comment>
<organism evidence="13 14">
    <name type="scientific">Mycena citricolor</name>
    <dbReference type="NCBI Taxonomy" id="2018698"/>
    <lineage>
        <taxon>Eukaryota</taxon>
        <taxon>Fungi</taxon>
        <taxon>Dikarya</taxon>
        <taxon>Basidiomycota</taxon>
        <taxon>Agaricomycotina</taxon>
        <taxon>Agaricomycetes</taxon>
        <taxon>Agaricomycetidae</taxon>
        <taxon>Agaricales</taxon>
        <taxon>Marasmiineae</taxon>
        <taxon>Mycenaceae</taxon>
        <taxon>Mycena</taxon>
    </lineage>
</organism>
<gene>
    <name evidence="13" type="ORF">MYCIT1_LOCUS38398</name>
</gene>
<dbReference type="Pfam" id="PF00067">
    <property type="entry name" value="p450"/>
    <property type="match status" value="1"/>
</dbReference>
<comment type="caution">
    <text evidence="13">The sequence shown here is derived from an EMBL/GenBank/DDBJ whole genome shotgun (WGS) entry which is preliminary data.</text>
</comment>
<dbReference type="GO" id="GO:0004497">
    <property type="term" value="F:monooxygenase activity"/>
    <property type="evidence" value="ECO:0007669"/>
    <property type="project" value="UniProtKB-KW"/>
</dbReference>
<keyword evidence="11" id="KW-0503">Monooxygenase</keyword>
<evidence type="ECO:0000256" key="1">
    <source>
        <dbReference type="ARBA" id="ARBA00001971"/>
    </source>
</evidence>
<dbReference type="GO" id="GO:0005506">
    <property type="term" value="F:iron ion binding"/>
    <property type="evidence" value="ECO:0007669"/>
    <property type="project" value="InterPro"/>
</dbReference>
<evidence type="ECO:0000256" key="3">
    <source>
        <dbReference type="ARBA" id="ARBA00004721"/>
    </source>
</evidence>
<keyword evidence="9" id="KW-0560">Oxidoreductase</keyword>
<evidence type="ECO:0000256" key="9">
    <source>
        <dbReference type="ARBA" id="ARBA00023002"/>
    </source>
</evidence>
<accession>A0AAD2I0K8</accession>
<dbReference type="Proteomes" id="UP001295794">
    <property type="component" value="Unassembled WGS sequence"/>
</dbReference>
<name>A0AAD2I0K8_9AGAR</name>
<sequence length="216" mass="23736">MRGLRHTTLDIIGKSGFDYDMAAGDSESELSAVFAEIFHGPQAERRMFYRLIRAMVPTLNWLPITPGSLAIARARKKMEDICASILAKSRAESGLKGADKRDLLSIMLKANASAETKKRLDDSELTGQIPTFLVAGHHTTSTALGWALYVLSMHPEIQKKLRAELLGIPSDRPTIDQLNGLPYLELFIREVLRLHSPVAAVSRMSAADCAIPLAEP</sequence>
<keyword evidence="8" id="KW-1133">Transmembrane helix</keyword>
<keyword evidence="5" id="KW-0349">Heme</keyword>
<evidence type="ECO:0000256" key="10">
    <source>
        <dbReference type="ARBA" id="ARBA00023004"/>
    </source>
</evidence>
<dbReference type="PANTHER" id="PTHR24305">
    <property type="entry name" value="CYTOCHROME P450"/>
    <property type="match status" value="1"/>
</dbReference>
<dbReference type="InterPro" id="IPR050121">
    <property type="entry name" value="Cytochrome_P450_monoxygenase"/>
</dbReference>
<comment type="similarity">
    <text evidence="4">Belongs to the cytochrome P450 family.</text>
</comment>
<dbReference type="EMBL" id="CAVNYO010000481">
    <property type="protein sequence ID" value="CAK5284884.1"/>
    <property type="molecule type" value="Genomic_DNA"/>
</dbReference>
<evidence type="ECO:0000256" key="6">
    <source>
        <dbReference type="ARBA" id="ARBA00022692"/>
    </source>
</evidence>
<evidence type="ECO:0000256" key="2">
    <source>
        <dbReference type="ARBA" id="ARBA00004370"/>
    </source>
</evidence>
<dbReference type="Gene3D" id="1.10.630.10">
    <property type="entry name" value="Cytochrome P450"/>
    <property type="match status" value="1"/>
</dbReference>
<evidence type="ECO:0000313" key="14">
    <source>
        <dbReference type="Proteomes" id="UP001295794"/>
    </source>
</evidence>
<reference evidence="13" key="1">
    <citation type="submission" date="2023-11" db="EMBL/GenBank/DDBJ databases">
        <authorList>
            <person name="De Vega J J."/>
            <person name="De Vega J J."/>
        </authorList>
    </citation>
    <scope>NUCLEOTIDE SEQUENCE</scope>
</reference>
<keyword evidence="12" id="KW-0472">Membrane</keyword>
<proteinExistence type="inferred from homology"/>
<evidence type="ECO:0000256" key="4">
    <source>
        <dbReference type="ARBA" id="ARBA00010617"/>
    </source>
</evidence>
<protein>
    <recommendedName>
        <fullName evidence="15">Cytochrome P450</fullName>
    </recommendedName>
</protein>
<evidence type="ECO:0000256" key="11">
    <source>
        <dbReference type="ARBA" id="ARBA00023033"/>
    </source>
</evidence>
<comment type="cofactor">
    <cofactor evidence="1">
        <name>heme</name>
        <dbReference type="ChEBI" id="CHEBI:30413"/>
    </cofactor>
</comment>
<dbReference type="GO" id="GO:0016705">
    <property type="term" value="F:oxidoreductase activity, acting on paired donors, with incorporation or reduction of molecular oxygen"/>
    <property type="evidence" value="ECO:0007669"/>
    <property type="project" value="InterPro"/>
</dbReference>
<dbReference type="PANTHER" id="PTHR24305:SF166">
    <property type="entry name" value="CYTOCHROME P450 12A4, MITOCHONDRIAL-RELATED"/>
    <property type="match status" value="1"/>
</dbReference>
<dbReference type="InterPro" id="IPR002401">
    <property type="entry name" value="Cyt_P450_E_grp-I"/>
</dbReference>
<evidence type="ECO:0000313" key="13">
    <source>
        <dbReference type="EMBL" id="CAK5284884.1"/>
    </source>
</evidence>
<keyword evidence="7" id="KW-0479">Metal-binding</keyword>
<dbReference type="PRINTS" id="PR00463">
    <property type="entry name" value="EP450I"/>
</dbReference>
<dbReference type="GO" id="GO:0016020">
    <property type="term" value="C:membrane"/>
    <property type="evidence" value="ECO:0007669"/>
    <property type="project" value="UniProtKB-SubCell"/>
</dbReference>
<dbReference type="InterPro" id="IPR001128">
    <property type="entry name" value="Cyt_P450"/>
</dbReference>
<evidence type="ECO:0000256" key="5">
    <source>
        <dbReference type="ARBA" id="ARBA00022617"/>
    </source>
</evidence>
<dbReference type="SUPFAM" id="SSF48264">
    <property type="entry name" value="Cytochrome P450"/>
    <property type="match status" value="1"/>
</dbReference>
<evidence type="ECO:0008006" key="15">
    <source>
        <dbReference type="Google" id="ProtNLM"/>
    </source>
</evidence>
<evidence type="ECO:0000256" key="12">
    <source>
        <dbReference type="ARBA" id="ARBA00023136"/>
    </source>
</evidence>
<dbReference type="AlphaFoldDB" id="A0AAD2I0K8"/>
<dbReference type="InterPro" id="IPR036396">
    <property type="entry name" value="Cyt_P450_sf"/>
</dbReference>
<keyword evidence="14" id="KW-1185">Reference proteome</keyword>
<evidence type="ECO:0000256" key="8">
    <source>
        <dbReference type="ARBA" id="ARBA00022989"/>
    </source>
</evidence>
<keyword evidence="6" id="KW-0812">Transmembrane</keyword>
<dbReference type="PRINTS" id="PR00385">
    <property type="entry name" value="P450"/>
</dbReference>